<comment type="caution">
    <text evidence="5">The sequence shown here is derived from an EMBL/GenBank/DDBJ whole genome shotgun (WGS) entry which is preliminary data.</text>
</comment>
<gene>
    <name evidence="5" type="ORF">KK083_10740</name>
</gene>
<dbReference type="Pfam" id="PF12833">
    <property type="entry name" value="HTH_18"/>
    <property type="match status" value="1"/>
</dbReference>
<dbReference type="InterPro" id="IPR050204">
    <property type="entry name" value="AraC_XylS_family_regulators"/>
</dbReference>
<dbReference type="PROSITE" id="PS01124">
    <property type="entry name" value="HTH_ARAC_FAMILY_2"/>
    <property type="match status" value="1"/>
</dbReference>
<name>A0AAP2DKU5_9BACT</name>
<evidence type="ECO:0000259" key="4">
    <source>
        <dbReference type="PROSITE" id="PS01124"/>
    </source>
</evidence>
<dbReference type="PANTHER" id="PTHR46796">
    <property type="entry name" value="HTH-TYPE TRANSCRIPTIONAL ACTIVATOR RHAS-RELATED"/>
    <property type="match status" value="1"/>
</dbReference>
<accession>A0AAP2DKU5</accession>
<keyword evidence="2" id="KW-0238">DNA-binding</keyword>
<protein>
    <submittedName>
        <fullName evidence="5">AraC family transcriptional regulator</fullName>
    </submittedName>
</protein>
<evidence type="ECO:0000256" key="2">
    <source>
        <dbReference type="ARBA" id="ARBA00023125"/>
    </source>
</evidence>
<keyword evidence="3" id="KW-0804">Transcription</keyword>
<feature type="domain" description="HTH araC/xylS-type" evidence="4">
    <location>
        <begin position="161"/>
        <end position="262"/>
    </location>
</feature>
<evidence type="ECO:0000313" key="6">
    <source>
        <dbReference type="Proteomes" id="UP001319200"/>
    </source>
</evidence>
<proteinExistence type="predicted"/>
<dbReference type="GO" id="GO:0043565">
    <property type="term" value="F:sequence-specific DNA binding"/>
    <property type="evidence" value="ECO:0007669"/>
    <property type="project" value="InterPro"/>
</dbReference>
<dbReference type="SUPFAM" id="SSF46689">
    <property type="entry name" value="Homeodomain-like"/>
    <property type="match status" value="1"/>
</dbReference>
<dbReference type="EMBL" id="JAHESF010000008">
    <property type="protein sequence ID" value="MBT1697354.1"/>
    <property type="molecule type" value="Genomic_DNA"/>
</dbReference>
<dbReference type="GO" id="GO:0003700">
    <property type="term" value="F:DNA-binding transcription factor activity"/>
    <property type="evidence" value="ECO:0007669"/>
    <property type="project" value="InterPro"/>
</dbReference>
<dbReference type="InterPro" id="IPR009057">
    <property type="entry name" value="Homeodomain-like_sf"/>
</dbReference>
<dbReference type="Proteomes" id="UP001319200">
    <property type="component" value="Unassembled WGS sequence"/>
</dbReference>
<keyword evidence="1" id="KW-0805">Transcription regulation</keyword>
<reference evidence="5 6" key="1">
    <citation type="submission" date="2021-05" db="EMBL/GenBank/DDBJ databases">
        <title>A Polyphasic approach of four new species of the genus Ohtaekwangia: Ohtaekwangia histidinii sp. nov., Ohtaekwangia cretensis sp. nov., Ohtaekwangia indiensis sp. nov., Ohtaekwangia reichenbachii sp. nov. from diverse environment.</title>
        <authorList>
            <person name="Octaviana S."/>
        </authorList>
    </citation>
    <scope>NUCLEOTIDE SEQUENCE [LARGE SCALE GENOMIC DNA]</scope>
    <source>
        <strain evidence="5 6">PWU4</strain>
    </source>
</reference>
<evidence type="ECO:0000313" key="5">
    <source>
        <dbReference type="EMBL" id="MBT1697354.1"/>
    </source>
</evidence>
<evidence type="ECO:0000256" key="1">
    <source>
        <dbReference type="ARBA" id="ARBA00023015"/>
    </source>
</evidence>
<evidence type="ECO:0000256" key="3">
    <source>
        <dbReference type="ARBA" id="ARBA00023163"/>
    </source>
</evidence>
<organism evidence="5 6">
    <name type="scientific">Chryseosolibacter histidini</name>
    <dbReference type="NCBI Taxonomy" id="2782349"/>
    <lineage>
        <taxon>Bacteria</taxon>
        <taxon>Pseudomonadati</taxon>
        <taxon>Bacteroidota</taxon>
        <taxon>Cytophagia</taxon>
        <taxon>Cytophagales</taxon>
        <taxon>Chryseotaleaceae</taxon>
        <taxon>Chryseosolibacter</taxon>
    </lineage>
</organism>
<dbReference type="AlphaFoldDB" id="A0AAP2DKU5"/>
<keyword evidence="6" id="KW-1185">Reference proteome</keyword>
<sequence>MVYKSFLPSPQLSAIVRNYTIIRFQFDIHQSVPAKPRAPKPEQKIVFYIKGSVNQYNVETGGVLTPPPVAVFTHQLDRKNIQVSPEFFALIIFLQPGALHRMIRLPVSELLQEYCCDAELFFGTEVRFVSEQLAEADSLSDMVAIAEQFMLAKCKQLEIQASVDTVATELLSDPTCFSLDWVAEQACLSTKQFRRKFTQRIGMSPKLFSRLSRFNHAYRYKLTHPDTQWSSIAQEFSYTDYHHMEKEFKQFTGLTPQEWFKAELSAPERILKLR</sequence>
<dbReference type="Gene3D" id="1.10.10.60">
    <property type="entry name" value="Homeodomain-like"/>
    <property type="match status" value="1"/>
</dbReference>
<dbReference type="PANTHER" id="PTHR46796:SF13">
    <property type="entry name" value="HTH-TYPE TRANSCRIPTIONAL ACTIVATOR RHAS"/>
    <property type="match status" value="1"/>
</dbReference>
<dbReference type="SMART" id="SM00342">
    <property type="entry name" value="HTH_ARAC"/>
    <property type="match status" value="1"/>
</dbReference>
<dbReference type="InterPro" id="IPR018060">
    <property type="entry name" value="HTH_AraC"/>
</dbReference>
<dbReference type="RefSeq" id="WP_254163224.1">
    <property type="nucleotide sequence ID" value="NZ_JAHESF010000008.1"/>
</dbReference>